<reference evidence="2 3" key="1">
    <citation type="submission" date="2015-08" db="EMBL/GenBank/DDBJ databases">
        <title>Next Generation Sequencing and Analysis of the Genome of Puccinia sorghi L Schw, the Causal Agent of Maize Common Rust.</title>
        <authorList>
            <person name="Rochi L."/>
            <person name="Burguener G."/>
            <person name="Darino M."/>
            <person name="Turjanski A."/>
            <person name="Kreff E."/>
            <person name="Dieguez M.J."/>
            <person name="Sacco F."/>
        </authorList>
    </citation>
    <scope>NUCLEOTIDE SEQUENCE [LARGE SCALE GENOMIC DNA]</scope>
    <source>
        <strain evidence="2 3">RO10H11247</strain>
    </source>
</reference>
<feature type="transmembrane region" description="Helical" evidence="1">
    <location>
        <begin position="442"/>
        <end position="460"/>
    </location>
</feature>
<feature type="transmembrane region" description="Helical" evidence="1">
    <location>
        <begin position="367"/>
        <end position="388"/>
    </location>
</feature>
<protein>
    <recommendedName>
        <fullName evidence="4">Phospholipid/glycerol acyltransferase domain-containing protein</fullName>
    </recommendedName>
</protein>
<dbReference type="Proteomes" id="UP000037035">
    <property type="component" value="Unassembled WGS sequence"/>
</dbReference>
<evidence type="ECO:0008006" key="4">
    <source>
        <dbReference type="Google" id="ProtNLM"/>
    </source>
</evidence>
<accession>A0A0L6UV81</accession>
<organism evidence="2 3">
    <name type="scientific">Puccinia sorghi</name>
    <dbReference type="NCBI Taxonomy" id="27349"/>
    <lineage>
        <taxon>Eukaryota</taxon>
        <taxon>Fungi</taxon>
        <taxon>Dikarya</taxon>
        <taxon>Basidiomycota</taxon>
        <taxon>Pucciniomycotina</taxon>
        <taxon>Pucciniomycetes</taxon>
        <taxon>Pucciniales</taxon>
        <taxon>Pucciniaceae</taxon>
        <taxon>Puccinia</taxon>
    </lineage>
</organism>
<dbReference type="OrthoDB" id="1044435at2759"/>
<keyword evidence="3" id="KW-1185">Reference proteome</keyword>
<dbReference type="GO" id="GO:0016287">
    <property type="term" value="F:glycerone-phosphate O-acyltransferase activity"/>
    <property type="evidence" value="ECO:0007669"/>
    <property type="project" value="TreeGrafter"/>
</dbReference>
<gene>
    <name evidence="2" type="ORF">VP01_357g7</name>
</gene>
<evidence type="ECO:0000256" key="1">
    <source>
        <dbReference type="SAM" id="Phobius"/>
    </source>
</evidence>
<evidence type="ECO:0000313" key="3">
    <source>
        <dbReference type="Proteomes" id="UP000037035"/>
    </source>
</evidence>
<dbReference type="EMBL" id="LAVV01008590">
    <property type="protein sequence ID" value="KNZ52428.1"/>
    <property type="molecule type" value="Genomic_DNA"/>
</dbReference>
<proteinExistence type="predicted"/>
<dbReference type="VEuPathDB" id="FungiDB:VP01_357g7"/>
<keyword evidence="1" id="KW-1133">Transmembrane helix</keyword>
<dbReference type="PANTHER" id="PTHR31605">
    <property type="entry name" value="GLYCEROL-3-PHOSPHATE O-ACYLTRANSFERASE 1"/>
    <property type="match status" value="1"/>
</dbReference>
<keyword evidence="1" id="KW-0812">Transmembrane</keyword>
<dbReference type="InterPro" id="IPR052744">
    <property type="entry name" value="GPAT/DAPAT"/>
</dbReference>
<sequence length="569" mass="63974">MPFGPTYDIINTLARWSLNSYFSAIVISNPHHIPSTGPLIVAANHWNMTLDVNYLPPKKIKRFFFILTISFFFFHSSQLCCPLECRTEEGCIIGRKTPSSKTPSSTSSCWMRVTSPSIEPPGTTRFGLHAPLLKRLLFKGTFDVLKLGECVALFPEGTSYTEPKIIQVKDGIAWTALEYAKNLRLTGQELSGSAGTANGQRMAPGEVQDVKVIVCGLNYTDKTRYRAAVQVEYSSPITLDQALVDRFMTPGQEKSAVKELIRVIELRLRSVTVNADDWETLWSTRILRDFIWSDGFGPLNNYRENIQQLVNIMSHKEDSPASLKNLRTDLIEYHHQLAAVGTTHREFTQIHPSRSARARLAVEAGRCVLLWPFFLPFALLHIPVYLGAYVGSLLQPGEPESMDQNKVVLGLFSGLAMVPVYVMVIVGMLLRGAGEEWDWKRLIVATIVGFATVIVVHVVHDGMVDGAYGAWRRLRTCWRLKEDRLDALWDLRDRCFDAWVAIQADFQANNDPAFQKLVFHPDQSPPSHLHSPVFSSSTADPLTPPADFDPLLDHHLVDEKSLLKCKKNL</sequence>
<keyword evidence="1" id="KW-0472">Membrane</keyword>
<feature type="transmembrane region" description="Helical" evidence="1">
    <location>
        <begin position="408"/>
        <end position="430"/>
    </location>
</feature>
<comment type="caution">
    <text evidence="2">The sequence shown here is derived from an EMBL/GenBank/DDBJ whole genome shotgun (WGS) entry which is preliminary data.</text>
</comment>
<dbReference type="AlphaFoldDB" id="A0A0L6UV81"/>
<dbReference type="PANTHER" id="PTHR31605:SF0">
    <property type="entry name" value="GLYCEROL-3-PHOSPHATE O-ACYLTRANSFERASE 1"/>
    <property type="match status" value="1"/>
</dbReference>
<evidence type="ECO:0000313" key="2">
    <source>
        <dbReference type="EMBL" id="KNZ52428.1"/>
    </source>
</evidence>
<name>A0A0L6UV81_9BASI</name>
<dbReference type="STRING" id="27349.A0A0L6UV81"/>
<dbReference type="GO" id="GO:0008654">
    <property type="term" value="P:phospholipid biosynthetic process"/>
    <property type="evidence" value="ECO:0007669"/>
    <property type="project" value="TreeGrafter"/>
</dbReference>
<dbReference type="GO" id="GO:0004366">
    <property type="term" value="F:glycerol-3-phosphate O-acyltransferase activity"/>
    <property type="evidence" value="ECO:0007669"/>
    <property type="project" value="TreeGrafter"/>
</dbReference>